<name>A0A1M5NCD4_9BACI</name>
<gene>
    <name evidence="1" type="ORF">SAMN05216225_10761</name>
</gene>
<evidence type="ECO:0000313" key="1">
    <source>
        <dbReference type="EMBL" id="SHG87151.1"/>
    </source>
</evidence>
<reference evidence="1 2" key="1">
    <citation type="submission" date="2016-11" db="EMBL/GenBank/DDBJ databases">
        <authorList>
            <person name="Jaros S."/>
            <person name="Januszkiewicz K."/>
            <person name="Wedrychowicz H."/>
        </authorList>
    </citation>
    <scope>NUCLEOTIDE SEQUENCE [LARGE SCALE GENOMIC DNA]</scope>
    <source>
        <strain evidence="1 2">IBRC-M 10683</strain>
    </source>
</reference>
<dbReference type="AlphaFoldDB" id="A0A1M5NCD4"/>
<accession>A0A1M5NCD4</accession>
<evidence type="ECO:0000313" key="2">
    <source>
        <dbReference type="Proteomes" id="UP000183988"/>
    </source>
</evidence>
<proteinExistence type="predicted"/>
<protein>
    <submittedName>
        <fullName evidence="1">Uncharacterized protein</fullName>
    </submittedName>
</protein>
<keyword evidence="2" id="KW-1185">Reference proteome</keyword>
<dbReference type="Proteomes" id="UP000183988">
    <property type="component" value="Unassembled WGS sequence"/>
</dbReference>
<sequence length="38" mass="4327">EVDVYIIEKGDGTLTEETLVALNENKALQVFREQMNES</sequence>
<dbReference type="EMBL" id="FQVW01000076">
    <property type="protein sequence ID" value="SHG87151.1"/>
    <property type="molecule type" value="Genomic_DNA"/>
</dbReference>
<feature type="non-terminal residue" evidence="1">
    <location>
        <position position="1"/>
    </location>
</feature>
<organism evidence="1 2">
    <name type="scientific">Ornithinibacillus halophilus</name>
    <dbReference type="NCBI Taxonomy" id="930117"/>
    <lineage>
        <taxon>Bacteria</taxon>
        <taxon>Bacillati</taxon>
        <taxon>Bacillota</taxon>
        <taxon>Bacilli</taxon>
        <taxon>Bacillales</taxon>
        <taxon>Bacillaceae</taxon>
        <taxon>Ornithinibacillus</taxon>
    </lineage>
</organism>